<dbReference type="AlphaFoldDB" id="A0AAE0GMX1"/>
<sequence length="271" mass="30092">MLQDLLRREILKPAVPKVENGLQSARSPPRCCESSALMNFSQLLEQLIPSQKRPPSPSVGPLPVPFCPHALTTGGDLLRLVKEGLQEHRKYAGACRIIARRMRYEEGVGAGARIVLQAPRTRFPCALIPSGQVENQHERARRASASTSGGDDEGLVSLLGEDADNITVKLLMDLLEWNIEGNSMTQQSYDNLLNDSDDARTRNAPDEGGRYCTAVDGSERPVHPGHPKLGSRHTFAIEEMTQLEKWAWANTEQAISLKEEFVKFKRRNGKM</sequence>
<keyword evidence="3" id="KW-1185">Reference proteome</keyword>
<dbReference type="Proteomes" id="UP001190700">
    <property type="component" value="Unassembled WGS sequence"/>
</dbReference>
<organism evidence="2 3">
    <name type="scientific">Cymbomonas tetramitiformis</name>
    <dbReference type="NCBI Taxonomy" id="36881"/>
    <lineage>
        <taxon>Eukaryota</taxon>
        <taxon>Viridiplantae</taxon>
        <taxon>Chlorophyta</taxon>
        <taxon>Pyramimonadophyceae</taxon>
        <taxon>Pyramimonadales</taxon>
        <taxon>Pyramimonadaceae</taxon>
        <taxon>Cymbomonas</taxon>
    </lineage>
</organism>
<evidence type="ECO:0000313" key="3">
    <source>
        <dbReference type="Proteomes" id="UP001190700"/>
    </source>
</evidence>
<feature type="region of interest" description="Disordered" evidence="1">
    <location>
        <begin position="134"/>
        <end position="153"/>
    </location>
</feature>
<protein>
    <submittedName>
        <fullName evidence="2">Uncharacterized protein</fullName>
    </submittedName>
</protein>
<dbReference type="EMBL" id="LGRX02004011">
    <property type="protein sequence ID" value="KAK3281129.1"/>
    <property type="molecule type" value="Genomic_DNA"/>
</dbReference>
<evidence type="ECO:0000313" key="2">
    <source>
        <dbReference type="EMBL" id="KAK3281129.1"/>
    </source>
</evidence>
<evidence type="ECO:0000256" key="1">
    <source>
        <dbReference type="SAM" id="MobiDB-lite"/>
    </source>
</evidence>
<comment type="caution">
    <text evidence="2">The sequence shown here is derived from an EMBL/GenBank/DDBJ whole genome shotgun (WGS) entry which is preliminary data.</text>
</comment>
<reference evidence="2 3" key="1">
    <citation type="journal article" date="2015" name="Genome Biol. Evol.">
        <title>Comparative Genomics of a Bacterivorous Green Alga Reveals Evolutionary Causalities and Consequences of Phago-Mixotrophic Mode of Nutrition.</title>
        <authorList>
            <person name="Burns J.A."/>
            <person name="Paasch A."/>
            <person name="Narechania A."/>
            <person name="Kim E."/>
        </authorList>
    </citation>
    <scope>NUCLEOTIDE SEQUENCE [LARGE SCALE GENOMIC DNA]</scope>
    <source>
        <strain evidence="2 3">PLY_AMNH</strain>
    </source>
</reference>
<name>A0AAE0GMX1_9CHLO</name>
<accession>A0AAE0GMX1</accession>
<proteinExistence type="predicted"/>
<gene>
    <name evidence="2" type="ORF">CYMTET_11064</name>
</gene>